<evidence type="ECO:0000313" key="4">
    <source>
        <dbReference type="EMBL" id="VDC21193.1"/>
    </source>
</evidence>
<reference evidence="4 5" key="1">
    <citation type="submission" date="2018-11" db="EMBL/GenBank/DDBJ databases">
        <authorList>
            <person name="Criscuolo A."/>
        </authorList>
    </citation>
    <scope>NUCLEOTIDE SEQUENCE [LARGE SCALE GENOMIC DNA]</scope>
    <source>
        <strain evidence="4">ACIP111625</strain>
    </source>
</reference>
<feature type="transmembrane region" description="Helical" evidence="2">
    <location>
        <begin position="45"/>
        <end position="65"/>
    </location>
</feature>
<keyword evidence="2" id="KW-0472">Membrane</keyword>
<dbReference type="InterPro" id="IPR000644">
    <property type="entry name" value="CBS_dom"/>
</dbReference>
<feature type="transmembrane region" description="Helical" evidence="2">
    <location>
        <begin position="20"/>
        <end position="38"/>
    </location>
</feature>
<dbReference type="RefSeq" id="WP_124084997.1">
    <property type="nucleotide sequence ID" value="NZ_UXAW01000034.1"/>
</dbReference>
<evidence type="ECO:0000256" key="1">
    <source>
        <dbReference type="PROSITE-ProRule" id="PRU00703"/>
    </source>
</evidence>
<feature type="transmembrane region" description="Helical" evidence="2">
    <location>
        <begin position="101"/>
        <end position="119"/>
    </location>
</feature>
<name>A0A3P5WCJ0_9RHOB</name>
<dbReference type="PANTHER" id="PTHR33741">
    <property type="entry name" value="TRANSMEMBRANE PROTEIN DDB_G0269096-RELATED"/>
    <property type="match status" value="1"/>
</dbReference>
<keyword evidence="2" id="KW-0812">Transmembrane</keyword>
<evidence type="ECO:0000259" key="3">
    <source>
        <dbReference type="PROSITE" id="PS51371"/>
    </source>
</evidence>
<feature type="domain" description="CBS" evidence="3">
    <location>
        <begin position="242"/>
        <end position="298"/>
    </location>
</feature>
<dbReference type="SMART" id="SM00116">
    <property type="entry name" value="CBS"/>
    <property type="match status" value="2"/>
</dbReference>
<proteinExistence type="predicted"/>
<feature type="transmembrane region" description="Helical" evidence="2">
    <location>
        <begin position="139"/>
        <end position="163"/>
    </location>
</feature>
<feature type="domain" description="CBS" evidence="3">
    <location>
        <begin position="325"/>
        <end position="380"/>
    </location>
</feature>
<dbReference type="Proteomes" id="UP000277498">
    <property type="component" value="Unassembled WGS sequence"/>
</dbReference>
<keyword evidence="2" id="KW-1133">Transmembrane helix</keyword>
<dbReference type="CDD" id="cd04600">
    <property type="entry name" value="CBS_pair_HPP_assoc"/>
    <property type="match status" value="1"/>
</dbReference>
<organism evidence="4 5">
    <name type="scientific">Pseudogemmobacter humi</name>
    <dbReference type="NCBI Taxonomy" id="2483812"/>
    <lineage>
        <taxon>Bacteria</taxon>
        <taxon>Pseudomonadati</taxon>
        <taxon>Pseudomonadota</taxon>
        <taxon>Alphaproteobacteria</taxon>
        <taxon>Rhodobacterales</taxon>
        <taxon>Paracoccaceae</taxon>
        <taxon>Pseudogemmobacter</taxon>
    </lineage>
</organism>
<dbReference type="AlphaFoldDB" id="A0A3P5WCJ0"/>
<dbReference type="PANTHER" id="PTHR33741:SF5">
    <property type="entry name" value="TRANSMEMBRANE PROTEIN DDB_G0269096-RELATED"/>
    <property type="match status" value="1"/>
</dbReference>
<dbReference type="PROSITE" id="PS51371">
    <property type="entry name" value="CBS"/>
    <property type="match status" value="2"/>
</dbReference>
<dbReference type="Pfam" id="PF00571">
    <property type="entry name" value="CBS"/>
    <property type="match status" value="2"/>
</dbReference>
<dbReference type="InterPro" id="IPR058581">
    <property type="entry name" value="TM_HPP"/>
</dbReference>
<dbReference type="Gene3D" id="3.10.580.10">
    <property type="entry name" value="CBS-domain"/>
    <property type="match status" value="1"/>
</dbReference>
<evidence type="ECO:0000313" key="5">
    <source>
        <dbReference type="Proteomes" id="UP000277498"/>
    </source>
</evidence>
<dbReference type="InterPro" id="IPR046342">
    <property type="entry name" value="CBS_dom_sf"/>
</dbReference>
<dbReference type="OrthoDB" id="9811720at2"/>
<protein>
    <submittedName>
        <fullName evidence="4">HPP family protein</fullName>
    </submittedName>
</protein>
<evidence type="ECO:0000256" key="2">
    <source>
        <dbReference type="SAM" id="Phobius"/>
    </source>
</evidence>
<dbReference type="SUPFAM" id="SSF54631">
    <property type="entry name" value="CBS-domain pair"/>
    <property type="match status" value="1"/>
</dbReference>
<feature type="transmembrane region" description="Helical" evidence="2">
    <location>
        <begin position="71"/>
        <end position="94"/>
    </location>
</feature>
<keyword evidence="5" id="KW-1185">Reference proteome</keyword>
<sequence length="382" mass="40353">MRQFLRHIGPAIGFPGWTEALRAAGGMLAGMLVLLAFLETDAQRAAFGLFLIAPFGASAVLVFAIPNSPLAQPWSALAGNCVSAVAAVAVVLLTDDPGLRIALAATLALFAMIVCRALHPPGGAVALTAALSPDAVHALGPWFVLAPVGLGTVALILVATVWSRLTGRRYPFRQPADLNAQGTHDTRALDRLGVSREELAGLLQEFRQSANIGVEDLARLIAAAELLASKHHTDGVSCAEIMSRDLVTVRPETPLTEVAGIFRQRGFTSLPVVDREGRYRGVIFQIHLIRRGQQEADRSGRRFVLALGGLLGRRGSQTVRAAEVMDATVPHLPPEAAMPALLPLLAEGPNEAVPVLEGERIVGIVTRTDLIAALAHQRGTGG</sequence>
<keyword evidence="1" id="KW-0129">CBS domain</keyword>
<dbReference type="InterPro" id="IPR007065">
    <property type="entry name" value="HPP"/>
</dbReference>
<dbReference type="EMBL" id="UXAW01000034">
    <property type="protein sequence ID" value="VDC21193.1"/>
    <property type="molecule type" value="Genomic_DNA"/>
</dbReference>
<accession>A0A3P5WCJ0</accession>
<gene>
    <name evidence="4" type="ORF">XINFAN_00557</name>
</gene>
<dbReference type="Pfam" id="PF04982">
    <property type="entry name" value="TM_HPP"/>
    <property type="match status" value="1"/>
</dbReference>